<accession>A0A7N1A340</accession>
<dbReference type="AlphaFoldDB" id="A0A7N1A340"/>
<name>A0A7N1A340_KALFE</name>
<sequence length="56" mass="6234">MPSSNLSVSLGQCRLDLGISSDHKCLIYTKLSIPTKSFILLKSNIVLCVLKELRKK</sequence>
<dbReference type="Proteomes" id="UP000594263">
    <property type="component" value="Unplaced"/>
</dbReference>
<proteinExistence type="predicted"/>
<keyword evidence="2" id="KW-1185">Reference proteome</keyword>
<organism evidence="1 2">
    <name type="scientific">Kalanchoe fedtschenkoi</name>
    <name type="common">Lavender scallops</name>
    <name type="synonym">South American air plant</name>
    <dbReference type="NCBI Taxonomy" id="63787"/>
    <lineage>
        <taxon>Eukaryota</taxon>
        <taxon>Viridiplantae</taxon>
        <taxon>Streptophyta</taxon>
        <taxon>Embryophyta</taxon>
        <taxon>Tracheophyta</taxon>
        <taxon>Spermatophyta</taxon>
        <taxon>Magnoliopsida</taxon>
        <taxon>eudicotyledons</taxon>
        <taxon>Gunneridae</taxon>
        <taxon>Pentapetalae</taxon>
        <taxon>Saxifragales</taxon>
        <taxon>Crassulaceae</taxon>
        <taxon>Kalanchoe</taxon>
    </lineage>
</organism>
<dbReference type="EnsemblPlants" id="Kaladp0071s0150.1.v1.1">
    <property type="protein sequence ID" value="Kaladp0071s0150.1.v1.1.CDS.1"/>
    <property type="gene ID" value="Kaladp0071s0150.v1.1"/>
</dbReference>
<protein>
    <submittedName>
        <fullName evidence="1">Uncharacterized protein</fullName>
    </submittedName>
</protein>
<reference evidence="1" key="1">
    <citation type="submission" date="2021-01" db="UniProtKB">
        <authorList>
            <consortium name="EnsemblPlants"/>
        </authorList>
    </citation>
    <scope>IDENTIFICATION</scope>
</reference>
<evidence type="ECO:0000313" key="2">
    <source>
        <dbReference type="Proteomes" id="UP000594263"/>
    </source>
</evidence>
<evidence type="ECO:0000313" key="1">
    <source>
        <dbReference type="EnsemblPlants" id="Kaladp0071s0150.1.v1.1.CDS.1"/>
    </source>
</evidence>
<dbReference type="Gramene" id="Kaladp0071s0150.1.v1.1">
    <property type="protein sequence ID" value="Kaladp0071s0150.1.v1.1.CDS.1"/>
    <property type="gene ID" value="Kaladp0071s0150.v1.1"/>
</dbReference>